<dbReference type="GO" id="GO:0005829">
    <property type="term" value="C:cytosol"/>
    <property type="evidence" value="ECO:0007669"/>
    <property type="project" value="TreeGrafter"/>
</dbReference>
<dbReference type="PROSITE" id="PS50943">
    <property type="entry name" value="HTH_CROC1"/>
    <property type="match status" value="1"/>
</dbReference>
<name>A0A1J6W4V3_9BACI</name>
<keyword evidence="4" id="KW-1185">Reference proteome</keyword>
<dbReference type="RefSeq" id="WP_071616914.1">
    <property type="nucleotide sequence ID" value="NZ_MINN01000022.1"/>
</dbReference>
<dbReference type="OrthoDB" id="290878at2"/>
<dbReference type="CDD" id="cd00093">
    <property type="entry name" value="HTH_XRE"/>
    <property type="match status" value="1"/>
</dbReference>
<dbReference type="GO" id="GO:0003677">
    <property type="term" value="F:DNA binding"/>
    <property type="evidence" value="ECO:0007669"/>
    <property type="project" value="UniProtKB-KW"/>
</dbReference>
<sequence length="398" mass="46741">MDTLGVRIKTLRKRKKLTLEGLAGTEMTKGMLSLIENNKAKPSMESLTYIAGRLGVSVNELLETISITEIRELLQETEDFFNKKEYEKVVELLSSLPLDSLPLSYESAAILERYSRAYYYTGRRDWEDMYIEAEEMYTTLNLHNEAARLLSFLVKAYMEERNYNQAFELISERKKRWENENASLNILGKLELDYNEILLLFAIGKYKDAKKKLKSSISLSYKSSTFYQIEGLYRLACFYAMMNKEEQDLDFYLKKLTLFGEFIDSDETRSAVLILKAHYHNKYTRNHKKADQVIEEYYHINGMDPYYAMEKGKSLFLANQFEQALKCFLEFKEIPEWIHPFDLSLMYEVYAYIARCYLELGEKKKAVHFSTYALEGIESLPNTPYKEFVKKTALLVKQ</sequence>
<evidence type="ECO:0000313" key="4">
    <source>
        <dbReference type="Proteomes" id="UP000182062"/>
    </source>
</evidence>
<evidence type="ECO:0000256" key="1">
    <source>
        <dbReference type="ARBA" id="ARBA00023125"/>
    </source>
</evidence>
<proteinExistence type="predicted"/>
<dbReference type="Gene3D" id="1.25.40.10">
    <property type="entry name" value="Tetratricopeptide repeat domain"/>
    <property type="match status" value="2"/>
</dbReference>
<reference evidence="3 4" key="1">
    <citation type="submission" date="2016-09" db="EMBL/GenBank/DDBJ databases">
        <title>Bacillus aquimaris SAMM genome sequence reveals colonization and biosurfactant production capacities.</title>
        <authorList>
            <person name="Waghmode S.R."/>
            <person name="Suryavanshi M.V."/>
        </authorList>
    </citation>
    <scope>NUCLEOTIDE SEQUENCE [LARGE SCALE GENOMIC DNA]</scope>
    <source>
        <strain evidence="3 4">SAMM</strain>
    </source>
</reference>
<dbReference type="InterPro" id="IPR010982">
    <property type="entry name" value="Lambda_DNA-bd_dom_sf"/>
</dbReference>
<dbReference type="SUPFAM" id="SSF47413">
    <property type="entry name" value="lambda repressor-like DNA-binding domains"/>
    <property type="match status" value="1"/>
</dbReference>
<gene>
    <name evidence="3" type="ORF">BHE18_15040</name>
</gene>
<dbReference type="SUPFAM" id="SSF48452">
    <property type="entry name" value="TPR-like"/>
    <property type="match status" value="2"/>
</dbReference>
<comment type="caution">
    <text evidence="3">The sequence shown here is derived from an EMBL/GenBank/DDBJ whole genome shotgun (WGS) entry which is preliminary data.</text>
</comment>
<evidence type="ECO:0000313" key="3">
    <source>
        <dbReference type="EMBL" id="OIU73190.1"/>
    </source>
</evidence>
<feature type="domain" description="HTH cro/C1-type" evidence="2">
    <location>
        <begin position="8"/>
        <end position="61"/>
    </location>
</feature>
<dbReference type="InterPro" id="IPR050807">
    <property type="entry name" value="TransReg_Diox_bact_type"/>
</dbReference>
<dbReference type="PANTHER" id="PTHR46797:SF1">
    <property type="entry name" value="METHYLPHOSPHONATE SYNTHASE"/>
    <property type="match status" value="1"/>
</dbReference>
<dbReference type="EMBL" id="MINN01000022">
    <property type="protein sequence ID" value="OIU73190.1"/>
    <property type="molecule type" value="Genomic_DNA"/>
</dbReference>
<dbReference type="PANTHER" id="PTHR46797">
    <property type="entry name" value="HTH-TYPE TRANSCRIPTIONAL REGULATOR"/>
    <property type="match status" value="1"/>
</dbReference>
<dbReference type="InterPro" id="IPR001387">
    <property type="entry name" value="Cro/C1-type_HTH"/>
</dbReference>
<evidence type="ECO:0000259" key="2">
    <source>
        <dbReference type="PROSITE" id="PS50943"/>
    </source>
</evidence>
<organism evidence="3 4">
    <name type="scientific">Rossellomorea aquimaris</name>
    <dbReference type="NCBI Taxonomy" id="189382"/>
    <lineage>
        <taxon>Bacteria</taxon>
        <taxon>Bacillati</taxon>
        <taxon>Bacillota</taxon>
        <taxon>Bacilli</taxon>
        <taxon>Bacillales</taxon>
        <taxon>Bacillaceae</taxon>
        <taxon>Rossellomorea</taxon>
    </lineage>
</organism>
<dbReference type="Proteomes" id="UP000182062">
    <property type="component" value="Unassembled WGS sequence"/>
</dbReference>
<dbReference type="AlphaFoldDB" id="A0A1J6W4V3"/>
<dbReference type="Pfam" id="PF01381">
    <property type="entry name" value="HTH_3"/>
    <property type="match status" value="1"/>
</dbReference>
<dbReference type="GO" id="GO:0003700">
    <property type="term" value="F:DNA-binding transcription factor activity"/>
    <property type="evidence" value="ECO:0007669"/>
    <property type="project" value="TreeGrafter"/>
</dbReference>
<dbReference type="SMART" id="SM00530">
    <property type="entry name" value="HTH_XRE"/>
    <property type="match status" value="1"/>
</dbReference>
<dbReference type="InterPro" id="IPR011990">
    <property type="entry name" value="TPR-like_helical_dom_sf"/>
</dbReference>
<keyword evidence="1" id="KW-0238">DNA-binding</keyword>
<protein>
    <recommendedName>
        <fullName evidence="2">HTH cro/C1-type domain-containing protein</fullName>
    </recommendedName>
</protein>
<accession>A0A1J6W4V3</accession>